<name>A0A8B7PIN8_HYAAZ</name>
<feature type="region of interest" description="Disordered" evidence="2">
    <location>
        <begin position="349"/>
        <end position="396"/>
    </location>
</feature>
<dbReference type="KEGG" id="hazt:108681345"/>
<dbReference type="PANTHER" id="PTHR15591:SF19">
    <property type="entry name" value="RUN DOMAIN-CONTAINING PROTEIN 1 ISOFORM X1"/>
    <property type="match status" value="1"/>
</dbReference>
<dbReference type="InterPro" id="IPR047343">
    <property type="entry name" value="RUSC1_2"/>
</dbReference>
<feature type="compositionally biased region" description="Basic and acidic residues" evidence="2">
    <location>
        <begin position="74"/>
        <end position="93"/>
    </location>
</feature>
<keyword evidence="4" id="KW-1185">Reference proteome</keyword>
<dbReference type="InterPro" id="IPR037213">
    <property type="entry name" value="Run_dom_sf"/>
</dbReference>
<accession>A0A8B7PIN8</accession>
<feature type="region of interest" description="Disordered" evidence="2">
    <location>
        <begin position="20"/>
        <end position="184"/>
    </location>
</feature>
<evidence type="ECO:0000259" key="3">
    <source>
        <dbReference type="PROSITE" id="PS50826"/>
    </source>
</evidence>
<feature type="compositionally biased region" description="Basic and acidic residues" evidence="2">
    <location>
        <begin position="109"/>
        <end position="120"/>
    </location>
</feature>
<protein>
    <submittedName>
        <fullName evidence="5">RUN domain-containing protein 1</fullName>
    </submittedName>
</protein>
<evidence type="ECO:0000256" key="1">
    <source>
        <dbReference type="SAM" id="Coils"/>
    </source>
</evidence>
<dbReference type="Pfam" id="PF26030">
    <property type="entry name" value="RUNDC1"/>
    <property type="match status" value="1"/>
</dbReference>
<organism evidence="4 5">
    <name type="scientific">Hyalella azteca</name>
    <name type="common">Amphipod</name>
    <dbReference type="NCBI Taxonomy" id="294128"/>
    <lineage>
        <taxon>Eukaryota</taxon>
        <taxon>Metazoa</taxon>
        <taxon>Ecdysozoa</taxon>
        <taxon>Arthropoda</taxon>
        <taxon>Crustacea</taxon>
        <taxon>Multicrustacea</taxon>
        <taxon>Malacostraca</taxon>
        <taxon>Eumalacostraca</taxon>
        <taxon>Peracarida</taxon>
        <taxon>Amphipoda</taxon>
        <taxon>Senticaudata</taxon>
        <taxon>Talitrida</taxon>
        <taxon>Talitroidea</taxon>
        <taxon>Hyalellidae</taxon>
        <taxon>Hyalella</taxon>
    </lineage>
</organism>
<dbReference type="Gene3D" id="1.20.58.900">
    <property type="match status" value="1"/>
</dbReference>
<evidence type="ECO:0000313" key="4">
    <source>
        <dbReference type="Proteomes" id="UP000694843"/>
    </source>
</evidence>
<dbReference type="AlphaFoldDB" id="A0A8B7PIN8"/>
<feature type="domain" description="RUN" evidence="3">
    <location>
        <begin position="492"/>
        <end position="677"/>
    </location>
</feature>
<evidence type="ECO:0000313" key="5">
    <source>
        <dbReference type="RefSeq" id="XP_018025855.1"/>
    </source>
</evidence>
<evidence type="ECO:0000256" key="2">
    <source>
        <dbReference type="SAM" id="MobiDB-lite"/>
    </source>
</evidence>
<feature type="compositionally biased region" description="Basic and acidic residues" evidence="2">
    <location>
        <begin position="38"/>
        <end position="50"/>
    </location>
</feature>
<dbReference type="OrthoDB" id="10068328at2759"/>
<dbReference type="GeneID" id="108681345"/>
<reference evidence="5" key="1">
    <citation type="submission" date="2025-08" db="UniProtKB">
        <authorList>
            <consortium name="RefSeq"/>
        </authorList>
    </citation>
    <scope>IDENTIFICATION</scope>
    <source>
        <tissue evidence="5">Whole organism</tissue>
    </source>
</reference>
<dbReference type="PROSITE" id="PS50826">
    <property type="entry name" value="RUN"/>
    <property type="match status" value="1"/>
</dbReference>
<gene>
    <name evidence="5" type="primary">LOC108681345</name>
</gene>
<dbReference type="RefSeq" id="XP_018025855.1">
    <property type="nucleotide sequence ID" value="XM_018170366.2"/>
</dbReference>
<proteinExistence type="predicted"/>
<dbReference type="InterPro" id="IPR004012">
    <property type="entry name" value="Run_dom"/>
</dbReference>
<dbReference type="Proteomes" id="UP000694843">
    <property type="component" value="Unplaced"/>
</dbReference>
<dbReference type="Pfam" id="PF02759">
    <property type="entry name" value="RUN"/>
    <property type="match status" value="1"/>
</dbReference>
<feature type="region of interest" description="Disordered" evidence="2">
    <location>
        <begin position="462"/>
        <end position="483"/>
    </location>
</feature>
<dbReference type="SMART" id="SM00593">
    <property type="entry name" value="RUN"/>
    <property type="match status" value="1"/>
</dbReference>
<sequence>MSTVESSITYDDSFNKFVHDRSSKATAHQCSTPPPADQMRDTDKTNRTWKEQMLTADTDDFMLRSDGSGSENGAEGHKSERDWYGAELREKVSRCLPPQPVKRMGGTWQRDRMESFESNKEVVGSEGRASPLSGFSPAHKADGSSDYPTCSSRGPADFEEDDWEGWERPTGERWPPLGAPNDEDEQSICSFEELGRSRSEVGRLRELEEEQEQLNSSLMSLTSHFAQVQFRLKQIINAEAGEKEALLKELEEFADRGIPDLRAIEHTRQAVRQCSTSLKQDQLKGKLPLDVENLGQLSVEDLRRQVDACVKQLINPLKMKEQLVSQLQTQIGDLERFIDFLQDDDQRKVPPGLLSPSKCQCGGHGDQLTPKKTNAPRRPKSSSTPNTSKEKQQQLHDDTARLMDRATLLLDMLRFTQLGCGPSPPRTHTSSAKGHHWGDLRANLELAIATLAEEVSASFASSDYTSDSDVGGEEPMGDLRGGDVARRCSSQQVTLTVRKLFVPALRDLLHHGLMPTSSGRSLVSAWSCFPTRSPPSQLLHAWDVVMQYYHLKRGHHYNTTPARRLSQSFNLELRSGGSGGLGAAGGHKGALLATVGNILSTHTPLKRSHDSHFKAFVSEALNQQRLVVWLRLLLRCQPLVQKCYQPWSYVVQTGFEDAFKSLETLQQYQFNLPADLAVRSLRNINDAF</sequence>
<dbReference type="OMA" id="THKGNHW"/>
<dbReference type="InterPro" id="IPR058732">
    <property type="entry name" value="RUNDC1_M"/>
</dbReference>
<feature type="coiled-coil region" evidence="1">
    <location>
        <begin position="204"/>
        <end position="256"/>
    </location>
</feature>
<dbReference type="PANTHER" id="PTHR15591">
    <property type="entry name" value="RUN AND SH3 DOMAIN CONTAINING"/>
    <property type="match status" value="1"/>
</dbReference>
<dbReference type="CDD" id="cd17683">
    <property type="entry name" value="RUN_RUNDC1"/>
    <property type="match status" value="1"/>
</dbReference>
<keyword evidence="1" id="KW-0175">Coiled coil</keyword>
<dbReference type="SUPFAM" id="SSF140741">
    <property type="entry name" value="RUN domain-like"/>
    <property type="match status" value="1"/>
</dbReference>